<sequence length="240" mass="26104">MKQLLNQLQNQRKYIKSLIIPLLGILLASGIIAAPANAINVYQMPNISAGEPTWVIDKSEVLSRFTEGKLTQSLEDLAKATGNQVRLVTVHGLDYGETAATFAQGLFEKWYGNPEDQANQTLIVLDTVTNNSAIVTGNAVKEIMSDDIAESVASETLQVPLRDGNKYNQGFLDVSDRIVAVLSGEPDPGPPVVEEEINIAGNFKSAEETQESNATLWVVVILVVATVVPMVTYFFYQGFS</sequence>
<evidence type="ECO:0000313" key="3">
    <source>
        <dbReference type="EMBL" id="AOW99307.1"/>
    </source>
</evidence>
<dbReference type="EMBL" id="CP017599">
    <property type="protein sequence ID" value="AOW99307.1"/>
    <property type="molecule type" value="Genomic_DNA"/>
</dbReference>
<dbReference type="Gene3D" id="3.10.310.50">
    <property type="match status" value="1"/>
</dbReference>
<protein>
    <submittedName>
        <fullName evidence="3">Beta-propeller domain-containing protein, methanol dehydrogenase</fullName>
    </submittedName>
</protein>
<keyword evidence="1" id="KW-0812">Transmembrane</keyword>
<accession>A0A1D8TNS5</accession>
<dbReference type="OrthoDB" id="458740at2"/>
<dbReference type="NCBIfam" id="NF047379">
    <property type="entry name" value="photo_II_Psb32"/>
    <property type="match status" value="1"/>
</dbReference>
<proteinExistence type="predicted"/>
<dbReference type="Proteomes" id="UP000177870">
    <property type="component" value="Chromosome"/>
</dbReference>
<feature type="transmembrane region" description="Helical" evidence="1">
    <location>
        <begin position="214"/>
        <end position="236"/>
    </location>
</feature>
<evidence type="ECO:0000256" key="1">
    <source>
        <dbReference type="SAM" id="Phobius"/>
    </source>
</evidence>
<dbReference type="InterPro" id="IPR007621">
    <property type="entry name" value="TPM_dom"/>
</dbReference>
<dbReference type="PANTHER" id="PTHR30373:SF2">
    <property type="entry name" value="UPF0603 PROTEIN YGCG"/>
    <property type="match status" value="1"/>
</dbReference>
<keyword evidence="1" id="KW-0472">Membrane</keyword>
<dbReference type="STRING" id="1458985.BJP34_07410"/>
<dbReference type="Pfam" id="PF04536">
    <property type="entry name" value="TPM_phosphatase"/>
    <property type="match status" value="1"/>
</dbReference>
<dbReference type="KEGG" id="mpro:BJP34_07410"/>
<dbReference type="AlphaFoldDB" id="A0A1D8TNS5"/>
<gene>
    <name evidence="3" type="ORF">BJP34_07410</name>
</gene>
<reference evidence="4" key="1">
    <citation type="submission" date="2016-10" db="EMBL/GenBank/DDBJ databases">
        <title>Comparative genomics uncovers the prolific and rare metabolic potential of the cyanobacterial genus Moorea.</title>
        <authorList>
            <person name="Leao T."/>
            <person name="Castelao G."/>
            <person name="Korobeynikov A."/>
            <person name="Monroe E.A."/>
            <person name="Podell S."/>
            <person name="Glukhov E."/>
            <person name="Allen E."/>
            <person name="Gerwick W.H."/>
            <person name="Gerwick L."/>
        </authorList>
    </citation>
    <scope>NUCLEOTIDE SEQUENCE [LARGE SCALE GENOMIC DNA]</scope>
    <source>
        <strain evidence="4">PAL-8-15-08-1</strain>
    </source>
</reference>
<feature type="domain" description="TPM" evidence="2">
    <location>
        <begin position="55"/>
        <end position="180"/>
    </location>
</feature>
<dbReference type="RefSeq" id="WP_070391793.1">
    <property type="nucleotide sequence ID" value="NZ_CP017599.1"/>
</dbReference>
<dbReference type="PANTHER" id="PTHR30373">
    <property type="entry name" value="UPF0603 PROTEIN YGCG"/>
    <property type="match status" value="1"/>
</dbReference>
<name>A0A1D8TNS5_9CYAN</name>
<evidence type="ECO:0000313" key="4">
    <source>
        <dbReference type="Proteomes" id="UP000177870"/>
    </source>
</evidence>
<keyword evidence="1" id="KW-1133">Transmembrane helix</keyword>
<evidence type="ECO:0000259" key="2">
    <source>
        <dbReference type="Pfam" id="PF04536"/>
    </source>
</evidence>
<organism evidence="3 4">
    <name type="scientific">Moorena producens PAL-8-15-08-1</name>
    <dbReference type="NCBI Taxonomy" id="1458985"/>
    <lineage>
        <taxon>Bacteria</taxon>
        <taxon>Bacillati</taxon>
        <taxon>Cyanobacteriota</taxon>
        <taxon>Cyanophyceae</taxon>
        <taxon>Coleofasciculales</taxon>
        <taxon>Coleofasciculaceae</taxon>
        <taxon>Moorena</taxon>
    </lineage>
</organism>